<evidence type="ECO:0000313" key="10">
    <source>
        <dbReference type="EMBL" id="HGY57193.1"/>
    </source>
</evidence>
<evidence type="ECO:0000256" key="8">
    <source>
        <dbReference type="HAMAP-Rule" id="MF_00181"/>
    </source>
</evidence>
<protein>
    <recommendedName>
        <fullName evidence="8">Probable cytosol aminopeptidase</fullName>
        <ecNumber evidence="8">3.4.11.1</ecNumber>
    </recommendedName>
    <alternativeName>
        <fullName evidence="8">Leucine aminopeptidase</fullName>
        <shortName evidence="8">LAP</shortName>
        <ecNumber evidence="8">3.4.11.10</ecNumber>
    </alternativeName>
    <alternativeName>
        <fullName evidence="8">Leucyl aminopeptidase</fullName>
    </alternativeName>
</protein>
<feature type="domain" description="Cytosol aminopeptidase" evidence="9">
    <location>
        <begin position="346"/>
        <end position="353"/>
    </location>
</feature>
<proteinExistence type="inferred from homology"/>
<dbReference type="PANTHER" id="PTHR11963:SF23">
    <property type="entry name" value="CYTOSOL AMINOPEPTIDASE"/>
    <property type="match status" value="1"/>
</dbReference>
<feature type="active site" evidence="8">
    <location>
        <position position="278"/>
    </location>
</feature>
<feature type="binding site" evidence="8">
    <location>
        <position position="350"/>
    </location>
    <ligand>
        <name>Mn(2+)</name>
        <dbReference type="ChEBI" id="CHEBI:29035"/>
        <label>2</label>
    </ligand>
</feature>
<dbReference type="SUPFAM" id="SSF52949">
    <property type="entry name" value="Macro domain-like"/>
    <property type="match status" value="1"/>
</dbReference>
<keyword evidence="4 8" id="KW-0031">Aminopeptidase</keyword>
<comment type="catalytic activity">
    <reaction evidence="1 8">
        <text>Release of an N-terminal amino acid, Xaa-|-Yaa-, in which Xaa is preferably Leu, but may be other amino acids including Pro although not Arg or Lys, and Yaa may be Pro. Amino acid amides and methyl esters are also readily hydrolyzed, but rates on arylamides are exceedingly low.</text>
        <dbReference type="EC" id="3.4.11.1"/>
    </reaction>
</comment>
<dbReference type="InterPro" id="IPR011356">
    <property type="entry name" value="Leucine_aapep/pepB"/>
</dbReference>
<keyword evidence="7 8" id="KW-0464">Manganese</keyword>
<dbReference type="Gene3D" id="3.40.220.10">
    <property type="entry name" value="Leucine Aminopeptidase, subunit E, domain 1"/>
    <property type="match status" value="1"/>
</dbReference>
<dbReference type="EC" id="3.4.11.1" evidence="8"/>
<reference evidence="10" key="1">
    <citation type="journal article" date="2020" name="mSystems">
        <title>Genome- and Community-Level Interaction Insights into Carbon Utilization and Element Cycling Functions of Hydrothermarchaeota in Hydrothermal Sediment.</title>
        <authorList>
            <person name="Zhou Z."/>
            <person name="Liu Y."/>
            <person name="Xu W."/>
            <person name="Pan J."/>
            <person name="Luo Z.H."/>
            <person name="Li M."/>
        </authorList>
    </citation>
    <scope>NUCLEOTIDE SEQUENCE [LARGE SCALE GENOMIC DNA]</scope>
    <source>
        <strain evidence="10">HyVt-577</strain>
    </source>
</reference>
<gene>
    <name evidence="8" type="primary">pepA</name>
    <name evidence="10" type="ORF">ENK44_15905</name>
</gene>
<dbReference type="GO" id="GO:0030145">
    <property type="term" value="F:manganese ion binding"/>
    <property type="evidence" value="ECO:0007669"/>
    <property type="project" value="UniProtKB-UniRule"/>
</dbReference>
<feature type="active site" evidence="8">
    <location>
        <position position="352"/>
    </location>
</feature>
<dbReference type="InterPro" id="IPR008283">
    <property type="entry name" value="Peptidase_M17_N"/>
</dbReference>
<sequence>MFQIATLPHDRELKTDGMIIFFSRRFVKKRQKTYADLPPYLWEELDRFFAFKDFKGDYKEITVYYPQKLKTVKRILFIGFGDLDTLSSHTIRELGYLIAGQQKKLSMRRVHVVLCNLHVCDDYVIRSLTEGILYGNYRFDEYKSKKDEKEWKGKYIFTCNKTGYTPRFRKVLLDTVNTVQGVETARNLANKPSNHLTPRLLADFTKQHFSNFASIETEIWDRKKLEEHKFNALLSVAKGSREEPRFIQIKYTPRKKSNKKLALVGKGVTFDSGGISIKPSAKMDEMKFDMSGAAAVIGCMQAAALLKPDYEIAGFIPVVENMPGGNAVKPGDIVTAYNGKTIEILNTDAEGRLILADALAYAAETYKPGLMIDFATLTGSVVVALGNRIAGLFTKSDKAAKILTEAANNTDEYLWRMPVHDFYSKEIESKVADVKNIGSRWGGSITAAKFLEEFTSNIPWVHIDIAGTAYNVSDVDYWPNGATGFGVRLIAYAFKRLEKIL</sequence>
<evidence type="ECO:0000256" key="4">
    <source>
        <dbReference type="ARBA" id="ARBA00022438"/>
    </source>
</evidence>
<dbReference type="Gene3D" id="3.40.630.10">
    <property type="entry name" value="Zn peptidases"/>
    <property type="match status" value="1"/>
</dbReference>
<evidence type="ECO:0000259" key="9">
    <source>
        <dbReference type="PROSITE" id="PS00631"/>
    </source>
</evidence>
<dbReference type="InterPro" id="IPR023042">
    <property type="entry name" value="Peptidase_M17_leu_NH2_pept"/>
</dbReference>
<keyword evidence="8" id="KW-0479">Metal-binding</keyword>
<dbReference type="NCBIfam" id="NF002073">
    <property type="entry name" value="PRK00913.1-2"/>
    <property type="match status" value="1"/>
</dbReference>
<dbReference type="AlphaFoldDB" id="A0A7V4U3V5"/>
<evidence type="ECO:0000256" key="7">
    <source>
        <dbReference type="ARBA" id="ARBA00023211"/>
    </source>
</evidence>
<evidence type="ECO:0000256" key="2">
    <source>
        <dbReference type="ARBA" id="ARBA00000967"/>
    </source>
</evidence>
<dbReference type="Pfam" id="PF02789">
    <property type="entry name" value="Peptidase_M17_N"/>
    <property type="match status" value="1"/>
</dbReference>
<evidence type="ECO:0000256" key="6">
    <source>
        <dbReference type="ARBA" id="ARBA00022801"/>
    </source>
</evidence>
<dbReference type="PRINTS" id="PR00481">
    <property type="entry name" value="LAMNOPPTDASE"/>
</dbReference>
<dbReference type="GO" id="GO:0006508">
    <property type="term" value="P:proteolysis"/>
    <property type="evidence" value="ECO:0007669"/>
    <property type="project" value="UniProtKB-KW"/>
</dbReference>
<feature type="binding site" evidence="8">
    <location>
        <position position="266"/>
    </location>
    <ligand>
        <name>Mn(2+)</name>
        <dbReference type="ChEBI" id="CHEBI:29035"/>
        <label>2</label>
    </ligand>
</feature>
<dbReference type="EMBL" id="DRQG01000149">
    <property type="protein sequence ID" value="HGY57193.1"/>
    <property type="molecule type" value="Genomic_DNA"/>
</dbReference>
<dbReference type="PROSITE" id="PS00631">
    <property type="entry name" value="CYTOSOL_AP"/>
    <property type="match status" value="1"/>
</dbReference>
<comment type="catalytic activity">
    <reaction evidence="2 8">
        <text>Release of an N-terminal amino acid, preferentially leucine, but not glutamic or aspartic acids.</text>
        <dbReference type="EC" id="3.4.11.10"/>
    </reaction>
</comment>
<comment type="function">
    <text evidence="8">Presumably involved in the processing and regular turnover of intracellular proteins. Catalyzes the removal of unsubstituted N-terminal amino acids from various peptides.</text>
</comment>
<keyword evidence="8" id="KW-0963">Cytoplasm</keyword>
<feature type="binding site" evidence="8">
    <location>
        <position position="289"/>
    </location>
    <ligand>
        <name>Mn(2+)</name>
        <dbReference type="ChEBI" id="CHEBI:29035"/>
        <label>2</label>
    </ligand>
</feature>
<feature type="binding site" evidence="8">
    <location>
        <position position="271"/>
    </location>
    <ligand>
        <name>Mn(2+)</name>
        <dbReference type="ChEBI" id="CHEBI:29035"/>
        <label>1</label>
    </ligand>
</feature>
<feature type="binding site" evidence="8">
    <location>
        <position position="348"/>
    </location>
    <ligand>
        <name>Mn(2+)</name>
        <dbReference type="ChEBI" id="CHEBI:29035"/>
        <label>1</label>
    </ligand>
</feature>
<dbReference type="InterPro" id="IPR000819">
    <property type="entry name" value="Peptidase_M17_C"/>
</dbReference>
<comment type="similarity">
    <text evidence="3 8">Belongs to the peptidase M17 family.</text>
</comment>
<name>A0A7V4U3V5_CALAY</name>
<comment type="caution">
    <text evidence="10">The sequence shown here is derived from an EMBL/GenBank/DDBJ whole genome shotgun (WGS) entry which is preliminary data.</text>
</comment>
<keyword evidence="6 8" id="KW-0378">Hydrolase</keyword>
<dbReference type="HAMAP" id="MF_00181">
    <property type="entry name" value="Cytosol_peptidase_M17"/>
    <property type="match status" value="1"/>
</dbReference>
<dbReference type="GO" id="GO:0070006">
    <property type="term" value="F:metalloaminopeptidase activity"/>
    <property type="evidence" value="ECO:0007669"/>
    <property type="project" value="InterPro"/>
</dbReference>
<evidence type="ECO:0000256" key="1">
    <source>
        <dbReference type="ARBA" id="ARBA00000135"/>
    </source>
</evidence>
<dbReference type="GO" id="GO:0005737">
    <property type="term" value="C:cytoplasm"/>
    <property type="evidence" value="ECO:0007669"/>
    <property type="project" value="UniProtKB-SubCell"/>
</dbReference>
<dbReference type="Pfam" id="PF00883">
    <property type="entry name" value="Peptidase_M17"/>
    <property type="match status" value="1"/>
</dbReference>
<dbReference type="NCBIfam" id="NF002074">
    <property type="entry name" value="PRK00913.1-4"/>
    <property type="match status" value="1"/>
</dbReference>
<keyword evidence="5 8" id="KW-0645">Protease</keyword>
<dbReference type="Proteomes" id="UP000885779">
    <property type="component" value="Unassembled WGS sequence"/>
</dbReference>
<dbReference type="SUPFAM" id="SSF53187">
    <property type="entry name" value="Zn-dependent exopeptidases"/>
    <property type="match status" value="1"/>
</dbReference>
<comment type="subcellular location">
    <subcellularLocation>
        <location evidence="8">Cytoplasm</location>
    </subcellularLocation>
</comment>
<accession>A0A7V4U3V5</accession>
<dbReference type="PANTHER" id="PTHR11963">
    <property type="entry name" value="LEUCINE AMINOPEPTIDASE-RELATED"/>
    <property type="match status" value="1"/>
</dbReference>
<organism evidence="10">
    <name type="scientific">Caldithrix abyssi</name>
    <dbReference type="NCBI Taxonomy" id="187145"/>
    <lineage>
        <taxon>Bacteria</taxon>
        <taxon>Pseudomonadati</taxon>
        <taxon>Calditrichota</taxon>
        <taxon>Calditrichia</taxon>
        <taxon>Calditrichales</taxon>
        <taxon>Calditrichaceae</taxon>
        <taxon>Caldithrix</taxon>
    </lineage>
</organism>
<dbReference type="InterPro" id="IPR043472">
    <property type="entry name" value="Macro_dom-like"/>
</dbReference>
<comment type="cofactor">
    <cofactor evidence="8">
        <name>Mn(2+)</name>
        <dbReference type="ChEBI" id="CHEBI:29035"/>
    </cofactor>
    <text evidence="8">Binds 2 manganese ions per subunit.</text>
</comment>
<feature type="binding site" evidence="8">
    <location>
        <position position="271"/>
    </location>
    <ligand>
        <name>Mn(2+)</name>
        <dbReference type="ChEBI" id="CHEBI:29035"/>
        <label>2</label>
    </ligand>
</feature>
<dbReference type="CDD" id="cd00433">
    <property type="entry name" value="Peptidase_M17"/>
    <property type="match status" value="1"/>
</dbReference>
<evidence type="ECO:0000256" key="5">
    <source>
        <dbReference type="ARBA" id="ARBA00022670"/>
    </source>
</evidence>
<dbReference type="EC" id="3.4.11.10" evidence="8"/>
<feature type="binding site" evidence="8">
    <location>
        <position position="350"/>
    </location>
    <ligand>
        <name>Mn(2+)</name>
        <dbReference type="ChEBI" id="CHEBI:29035"/>
        <label>1</label>
    </ligand>
</feature>
<dbReference type="NCBIfam" id="NF002083">
    <property type="entry name" value="PRK00913.3-5"/>
    <property type="match status" value="1"/>
</dbReference>
<evidence type="ECO:0000256" key="3">
    <source>
        <dbReference type="ARBA" id="ARBA00009528"/>
    </source>
</evidence>